<accession>A0A426XH15</accession>
<evidence type="ECO:0000256" key="1">
    <source>
        <dbReference type="SAM" id="MobiDB-lite"/>
    </source>
</evidence>
<feature type="region of interest" description="Disordered" evidence="1">
    <location>
        <begin position="1"/>
        <end position="40"/>
    </location>
</feature>
<gene>
    <name evidence="2" type="ORF">B296_00049024</name>
</gene>
<comment type="caution">
    <text evidence="2">The sequence shown here is derived from an EMBL/GenBank/DDBJ whole genome shotgun (WGS) entry which is preliminary data.</text>
</comment>
<name>A0A426XH15_ENSVE</name>
<evidence type="ECO:0000313" key="3">
    <source>
        <dbReference type="Proteomes" id="UP000287651"/>
    </source>
</evidence>
<sequence>MKVLMSKEGRRKDAPPAVTPRKATPQGAPRKEGSSRQRDKVVSWPRYMRDLCKVRAQSYNEPFLTWEMTDLRSCLGNACSKLAGLQVMLDNTAKNLVSEPPLVGFLPHVFSASLKEEADLVAIATAKAWASEATQQLEESQRRETEA</sequence>
<organism evidence="2 3">
    <name type="scientific">Ensete ventricosum</name>
    <name type="common">Abyssinian banana</name>
    <name type="synonym">Musa ensete</name>
    <dbReference type="NCBI Taxonomy" id="4639"/>
    <lineage>
        <taxon>Eukaryota</taxon>
        <taxon>Viridiplantae</taxon>
        <taxon>Streptophyta</taxon>
        <taxon>Embryophyta</taxon>
        <taxon>Tracheophyta</taxon>
        <taxon>Spermatophyta</taxon>
        <taxon>Magnoliopsida</taxon>
        <taxon>Liliopsida</taxon>
        <taxon>Zingiberales</taxon>
        <taxon>Musaceae</taxon>
        <taxon>Ensete</taxon>
    </lineage>
</organism>
<feature type="compositionally biased region" description="Basic and acidic residues" evidence="1">
    <location>
        <begin position="1"/>
        <end position="14"/>
    </location>
</feature>
<dbReference type="Proteomes" id="UP000287651">
    <property type="component" value="Unassembled WGS sequence"/>
</dbReference>
<protein>
    <submittedName>
        <fullName evidence="2">Uncharacterized protein</fullName>
    </submittedName>
</protein>
<dbReference type="AlphaFoldDB" id="A0A426XH15"/>
<dbReference type="EMBL" id="AMZH03020880">
    <property type="protein sequence ID" value="RRT38768.1"/>
    <property type="molecule type" value="Genomic_DNA"/>
</dbReference>
<proteinExistence type="predicted"/>
<reference evidence="2 3" key="1">
    <citation type="journal article" date="2014" name="Agronomy (Basel)">
        <title>A Draft Genome Sequence for Ensete ventricosum, the Drought-Tolerant Tree Against Hunger.</title>
        <authorList>
            <person name="Harrison J."/>
            <person name="Moore K.A."/>
            <person name="Paszkiewicz K."/>
            <person name="Jones T."/>
            <person name="Grant M."/>
            <person name="Ambacheew D."/>
            <person name="Muzemil S."/>
            <person name="Studholme D.J."/>
        </authorList>
    </citation>
    <scope>NUCLEOTIDE SEQUENCE [LARGE SCALE GENOMIC DNA]</scope>
</reference>
<evidence type="ECO:0000313" key="2">
    <source>
        <dbReference type="EMBL" id="RRT38768.1"/>
    </source>
</evidence>
<feature type="compositionally biased region" description="Basic and acidic residues" evidence="1">
    <location>
        <begin position="29"/>
        <end position="40"/>
    </location>
</feature>